<reference evidence="1 2" key="1">
    <citation type="submission" date="2015-05" db="EMBL/GenBank/DDBJ databases">
        <title>A genomic and transcriptomic approach to investigate the blue pigment phenotype in Pseudomonas fluorescens.</title>
        <authorList>
            <person name="Andreani N.A."/>
            <person name="Cardazzo B."/>
        </authorList>
    </citation>
    <scope>NUCLEOTIDE SEQUENCE [LARGE SCALE GENOMIC DNA]</scope>
    <source>
        <strain evidence="1 2">Ps_22</strain>
    </source>
</reference>
<dbReference type="Proteomes" id="UP000061348">
    <property type="component" value="Unassembled WGS sequence"/>
</dbReference>
<gene>
    <name evidence="1" type="ORF">PFLmoz3_00948</name>
</gene>
<sequence length="90" mass="9300">MSLEGQTEQGRDRAEGDVALFPVQAQAEGFLAFPFAFADHAGVGHGARIGAGQRAGEGEARDVVATGQARQVMIALFLGAVVQQQFGGAE</sequence>
<protein>
    <submittedName>
        <fullName evidence="1">Uncharacterized protein</fullName>
    </submittedName>
</protein>
<evidence type="ECO:0000313" key="1">
    <source>
        <dbReference type="EMBL" id="KWV89396.1"/>
    </source>
</evidence>
<dbReference type="AlphaFoldDB" id="A0A120G8U4"/>
<name>A0A120G8U4_PSEFL</name>
<comment type="caution">
    <text evidence="1">The sequence shown here is derived from an EMBL/GenBank/DDBJ whole genome shotgun (WGS) entry which is preliminary data.</text>
</comment>
<proteinExistence type="predicted"/>
<evidence type="ECO:0000313" key="2">
    <source>
        <dbReference type="Proteomes" id="UP000061348"/>
    </source>
</evidence>
<dbReference type="EMBL" id="LCYA01000047">
    <property type="protein sequence ID" value="KWV89396.1"/>
    <property type="molecule type" value="Genomic_DNA"/>
</dbReference>
<accession>A0A120G8U4</accession>
<organism evidence="1 2">
    <name type="scientific">Pseudomonas fluorescens</name>
    <dbReference type="NCBI Taxonomy" id="294"/>
    <lineage>
        <taxon>Bacteria</taxon>
        <taxon>Pseudomonadati</taxon>
        <taxon>Pseudomonadota</taxon>
        <taxon>Gammaproteobacteria</taxon>
        <taxon>Pseudomonadales</taxon>
        <taxon>Pseudomonadaceae</taxon>
        <taxon>Pseudomonas</taxon>
    </lineage>
</organism>